<accession>A0A4Y1ZQX7</accession>
<keyword evidence="1" id="KW-1133">Transmembrane helix</keyword>
<keyword evidence="3" id="KW-1185">Reference proteome</keyword>
<evidence type="ECO:0000313" key="3">
    <source>
        <dbReference type="Proteomes" id="UP000499080"/>
    </source>
</evidence>
<reference evidence="2 3" key="1">
    <citation type="journal article" date="2019" name="Sci. Rep.">
        <title>Orb-weaving spider Araneus ventricosus genome elucidates the spidroin gene catalogue.</title>
        <authorList>
            <person name="Kono N."/>
            <person name="Nakamura H."/>
            <person name="Ohtoshi R."/>
            <person name="Moran D.A.P."/>
            <person name="Shinohara A."/>
            <person name="Yoshida Y."/>
            <person name="Fujiwara M."/>
            <person name="Mori M."/>
            <person name="Tomita M."/>
            <person name="Arakawa K."/>
        </authorList>
    </citation>
    <scope>NUCLEOTIDE SEQUENCE [LARGE SCALE GENOMIC DNA]</scope>
</reference>
<sequence length="144" mass="16685">MRRRPYHTENNGYVREYVCADGRTMLKATVMSVSMYAPTAKLCLKHRLCPYLIHVSICILLSRSGFVVRSWIWGQRFKVRSSIPMKIRRVWDFLHAKSDGVTKRHPAGVVPKFRDGDRGHLSMVQQDEVRPKIAIVFLQNGMLL</sequence>
<dbReference type="AlphaFoldDB" id="A0A4Y1ZQX7"/>
<gene>
    <name evidence="2" type="ORF">AVEN_180693_1</name>
</gene>
<feature type="transmembrane region" description="Helical" evidence="1">
    <location>
        <begin position="51"/>
        <end position="72"/>
    </location>
</feature>
<proteinExistence type="predicted"/>
<protein>
    <submittedName>
        <fullName evidence="2">Uncharacterized protein</fullName>
    </submittedName>
</protein>
<evidence type="ECO:0000313" key="2">
    <source>
        <dbReference type="EMBL" id="GBL63706.1"/>
    </source>
</evidence>
<evidence type="ECO:0000256" key="1">
    <source>
        <dbReference type="SAM" id="Phobius"/>
    </source>
</evidence>
<dbReference type="Proteomes" id="UP000499080">
    <property type="component" value="Unassembled WGS sequence"/>
</dbReference>
<organism evidence="2 3">
    <name type="scientific">Araneus ventricosus</name>
    <name type="common">Orbweaver spider</name>
    <name type="synonym">Epeira ventricosa</name>
    <dbReference type="NCBI Taxonomy" id="182803"/>
    <lineage>
        <taxon>Eukaryota</taxon>
        <taxon>Metazoa</taxon>
        <taxon>Ecdysozoa</taxon>
        <taxon>Arthropoda</taxon>
        <taxon>Chelicerata</taxon>
        <taxon>Arachnida</taxon>
        <taxon>Araneae</taxon>
        <taxon>Araneomorphae</taxon>
        <taxon>Entelegynae</taxon>
        <taxon>Araneoidea</taxon>
        <taxon>Araneidae</taxon>
        <taxon>Araneus</taxon>
    </lineage>
</organism>
<dbReference type="EMBL" id="BGPR01077020">
    <property type="protein sequence ID" value="GBL63706.1"/>
    <property type="molecule type" value="Genomic_DNA"/>
</dbReference>
<keyword evidence="1" id="KW-0812">Transmembrane</keyword>
<comment type="caution">
    <text evidence="2">The sequence shown here is derived from an EMBL/GenBank/DDBJ whole genome shotgun (WGS) entry which is preliminary data.</text>
</comment>
<name>A0A4Y1ZQX7_ARAVE</name>
<keyword evidence="1" id="KW-0472">Membrane</keyword>